<dbReference type="Proteomes" id="UP000052023">
    <property type="component" value="Unassembled WGS sequence"/>
</dbReference>
<dbReference type="EMBL" id="LLYA01000198">
    <property type="protein sequence ID" value="KRR18318.1"/>
    <property type="molecule type" value="Genomic_DNA"/>
</dbReference>
<dbReference type="OrthoDB" id="8255879at2"/>
<evidence type="ECO:0000256" key="1">
    <source>
        <dbReference type="SAM" id="MobiDB-lite"/>
    </source>
</evidence>
<evidence type="ECO:0000313" key="3">
    <source>
        <dbReference type="Proteomes" id="UP000052023"/>
    </source>
</evidence>
<proteinExistence type="predicted"/>
<sequence>MKDLQKHLKKLRTDAAECKLINDLATGLEKRELFARLADHLSVLASEVEHAISAKVSSTETKQRRSHDAQGSALGSRQRHLCEIDEAGKLTHDFASVVAGIVD</sequence>
<protein>
    <submittedName>
        <fullName evidence="2">Uncharacterized protein</fullName>
    </submittedName>
</protein>
<name>A0A0R3MFI8_9BRAD</name>
<gene>
    <name evidence="2" type="ORF">CQ13_35265</name>
</gene>
<accession>A0A0R3MFI8</accession>
<reference evidence="2 3" key="1">
    <citation type="submission" date="2014-03" db="EMBL/GenBank/DDBJ databases">
        <title>Bradyrhizobium valentinum sp. nov., isolated from effective nodules of Lupinus mariae-josephae, a lupine endemic of basic-lime soils in Eastern Spain.</title>
        <authorList>
            <person name="Duran D."/>
            <person name="Rey L."/>
            <person name="Navarro A."/>
            <person name="Busquets A."/>
            <person name="Imperial J."/>
            <person name="Ruiz-Argueso T."/>
        </authorList>
    </citation>
    <scope>NUCLEOTIDE SEQUENCE [LARGE SCALE GENOMIC DNA]</scope>
    <source>
        <strain evidence="2 3">Ro19</strain>
    </source>
</reference>
<keyword evidence="3" id="KW-1185">Reference proteome</keyword>
<evidence type="ECO:0000313" key="2">
    <source>
        <dbReference type="EMBL" id="KRR18318.1"/>
    </source>
</evidence>
<feature type="region of interest" description="Disordered" evidence="1">
    <location>
        <begin position="55"/>
        <end position="78"/>
    </location>
</feature>
<organism evidence="2 3">
    <name type="scientific">Bradyrhizobium retamae</name>
    <dbReference type="NCBI Taxonomy" id="1300035"/>
    <lineage>
        <taxon>Bacteria</taxon>
        <taxon>Pseudomonadati</taxon>
        <taxon>Pseudomonadota</taxon>
        <taxon>Alphaproteobacteria</taxon>
        <taxon>Hyphomicrobiales</taxon>
        <taxon>Nitrobacteraceae</taxon>
        <taxon>Bradyrhizobium</taxon>
    </lineage>
</organism>
<dbReference type="AlphaFoldDB" id="A0A0R3MFI8"/>
<comment type="caution">
    <text evidence="2">The sequence shown here is derived from an EMBL/GenBank/DDBJ whole genome shotgun (WGS) entry which is preliminary data.</text>
</comment>
<dbReference type="RefSeq" id="WP_057847203.1">
    <property type="nucleotide sequence ID" value="NZ_LLYA01000198.1"/>
</dbReference>